<keyword evidence="1" id="KW-0812">Transmembrane</keyword>
<proteinExistence type="predicted"/>
<dbReference type="AlphaFoldDB" id="A0A350P455"/>
<protein>
    <submittedName>
        <fullName evidence="2">Uncharacterized protein</fullName>
    </submittedName>
</protein>
<organism evidence="2 3">
    <name type="scientific">Alteromonas australica</name>
    <dbReference type="NCBI Taxonomy" id="589873"/>
    <lineage>
        <taxon>Bacteria</taxon>
        <taxon>Pseudomonadati</taxon>
        <taxon>Pseudomonadota</taxon>
        <taxon>Gammaproteobacteria</taxon>
        <taxon>Alteromonadales</taxon>
        <taxon>Alteromonadaceae</taxon>
        <taxon>Alteromonas/Salinimonas group</taxon>
        <taxon>Alteromonas</taxon>
    </lineage>
</organism>
<keyword evidence="1" id="KW-0472">Membrane</keyword>
<feature type="transmembrane region" description="Helical" evidence="1">
    <location>
        <begin position="16"/>
        <end position="35"/>
    </location>
</feature>
<reference evidence="2 3" key="1">
    <citation type="journal article" date="2018" name="Nat. Biotechnol.">
        <title>A standardized bacterial taxonomy based on genome phylogeny substantially revises the tree of life.</title>
        <authorList>
            <person name="Parks D.H."/>
            <person name="Chuvochina M."/>
            <person name="Waite D.W."/>
            <person name="Rinke C."/>
            <person name="Skarshewski A."/>
            <person name="Chaumeil P.A."/>
            <person name="Hugenholtz P."/>
        </authorList>
    </citation>
    <scope>NUCLEOTIDE SEQUENCE [LARGE SCALE GENOMIC DNA]</scope>
    <source>
        <strain evidence="2">UBA11978</strain>
    </source>
</reference>
<evidence type="ECO:0000313" key="2">
    <source>
        <dbReference type="EMBL" id="HAW76072.1"/>
    </source>
</evidence>
<sequence>MSTEITLLGFGIAKDTFINLAGLFGGFFPFIVDLIQRQNIEISKRTDLCKLFYFVVSDHFRPS</sequence>
<name>A0A350P455_9ALTE</name>
<feature type="non-terminal residue" evidence="2">
    <location>
        <position position="63"/>
    </location>
</feature>
<dbReference type="EMBL" id="DNAN01000359">
    <property type="protein sequence ID" value="HAW76072.1"/>
    <property type="molecule type" value="Genomic_DNA"/>
</dbReference>
<accession>A0A350P455</accession>
<comment type="caution">
    <text evidence="2">The sequence shown here is derived from an EMBL/GenBank/DDBJ whole genome shotgun (WGS) entry which is preliminary data.</text>
</comment>
<keyword evidence="1" id="KW-1133">Transmembrane helix</keyword>
<evidence type="ECO:0000256" key="1">
    <source>
        <dbReference type="SAM" id="Phobius"/>
    </source>
</evidence>
<dbReference type="Proteomes" id="UP000263517">
    <property type="component" value="Unassembled WGS sequence"/>
</dbReference>
<gene>
    <name evidence="2" type="ORF">DCW74_10110</name>
</gene>
<dbReference type="RefSeq" id="WP_272969963.1">
    <property type="nucleotide sequence ID" value="NZ_DDEC01000125.1"/>
</dbReference>
<evidence type="ECO:0000313" key="3">
    <source>
        <dbReference type="Proteomes" id="UP000263517"/>
    </source>
</evidence>